<protein>
    <submittedName>
        <fullName evidence="1">Uncharacterized protein</fullName>
    </submittedName>
</protein>
<proteinExistence type="predicted"/>
<dbReference type="Proteomes" id="UP000636956">
    <property type="component" value="Unassembled WGS sequence"/>
</dbReference>
<accession>A0A917PU76</accession>
<gene>
    <name evidence="1" type="ORF">GCM10011372_33330</name>
</gene>
<name>A0A917PU76_9MICO</name>
<reference evidence="1" key="2">
    <citation type="submission" date="2020-09" db="EMBL/GenBank/DDBJ databases">
        <authorList>
            <person name="Sun Q."/>
            <person name="Zhou Y."/>
        </authorList>
    </citation>
    <scope>NUCLEOTIDE SEQUENCE</scope>
    <source>
        <strain evidence="1">CGMCC 1.8984</strain>
    </source>
</reference>
<organism evidence="1 2">
    <name type="scientific">Agromyces bauzanensis</name>
    <dbReference type="NCBI Taxonomy" id="1308924"/>
    <lineage>
        <taxon>Bacteria</taxon>
        <taxon>Bacillati</taxon>
        <taxon>Actinomycetota</taxon>
        <taxon>Actinomycetes</taxon>
        <taxon>Micrococcales</taxon>
        <taxon>Microbacteriaceae</taxon>
        <taxon>Agromyces</taxon>
    </lineage>
</organism>
<dbReference type="RefSeq" id="WP_188744531.1">
    <property type="nucleotide sequence ID" value="NZ_BAABFW010000020.1"/>
</dbReference>
<dbReference type="EMBL" id="BMMD01000027">
    <property type="protein sequence ID" value="GGJ92178.1"/>
    <property type="molecule type" value="Genomic_DNA"/>
</dbReference>
<reference evidence="1" key="1">
    <citation type="journal article" date="2014" name="Int. J. Syst. Evol. Microbiol.">
        <title>Complete genome sequence of Corynebacterium casei LMG S-19264T (=DSM 44701T), isolated from a smear-ripened cheese.</title>
        <authorList>
            <consortium name="US DOE Joint Genome Institute (JGI-PGF)"/>
            <person name="Walter F."/>
            <person name="Albersmeier A."/>
            <person name="Kalinowski J."/>
            <person name="Ruckert C."/>
        </authorList>
    </citation>
    <scope>NUCLEOTIDE SEQUENCE</scope>
    <source>
        <strain evidence="1">CGMCC 1.8984</strain>
    </source>
</reference>
<evidence type="ECO:0000313" key="1">
    <source>
        <dbReference type="EMBL" id="GGJ92178.1"/>
    </source>
</evidence>
<evidence type="ECO:0000313" key="2">
    <source>
        <dbReference type="Proteomes" id="UP000636956"/>
    </source>
</evidence>
<sequence>MLDALEHDGDFVLNRAAHGKIILGELGGIETGIRQLTRMRPLETQRFRLPSGRSLTVPTMAETLRIKAYLIVKRNQTRDYLDVAALATRFGVDAAAGELAAIDATRAVQGTHRPLARLERRDGGLS</sequence>
<dbReference type="AlphaFoldDB" id="A0A917PU76"/>
<comment type="caution">
    <text evidence="1">The sequence shown here is derived from an EMBL/GenBank/DDBJ whole genome shotgun (WGS) entry which is preliminary data.</text>
</comment>
<keyword evidence="2" id="KW-1185">Reference proteome</keyword>